<evidence type="ECO:0000313" key="2">
    <source>
        <dbReference type="Proteomes" id="UP000215027"/>
    </source>
</evidence>
<dbReference type="Proteomes" id="UP000215027">
    <property type="component" value="Chromosome I"/>
</dbReference>
<dbReference type="AlphaFoldDB" id="A0A160T270"/>
<dbReference type="InterPro" id="IPR007367">
    <property type="entry name" value="DUF433"/>
</dbReference>
<dbReference type="Pfam" id="PF04255">
    <property type="entry name" value="DUF433"/>
    <property type="match status" value="1"/>
</dbReference>
<dbReference type="KEGG" id="pbf:CFX0092_A0777"/>
<dbReference type="RefSeq" id="WP_095042243.1">
    <property type="nucleotide sequence ID" value="NZ_LN890655.1"/>
</dbReference>
<keyword evidence="2" id="KW-1185">Reference proteome</keyword>
<evidence type="ECO:0008006" key="3">
    <source>
        <dbReference type="Google" id="ProtNLM"/>
    </source>
</evidence>
<dbReference type="SUPFAM" id="SSF46689">
    <property type="entry name" value="Homeodomain-like"/>
    <property type="match status" value="1"/>
</dbReference>
<sequence>MVTVESIDLITIDPDMRGGRPCIAGTGLRVIDITMATIFHDRTPGEIASDFDVSLAEVYAALAYYYQHKAQLDQDIREQVSIAQQFKQQSLGSQHASLLS</sequence>
<dbReference type="InterPro" id="IPR009057">
    <property type="entry name" value="Homeodomain-like_sf"/>
</dbReference>
<dbReference type="InterPro" id="IPR036388">
    <property type="entry name" value="WH-like_DNA-bd_sf"/>
</dbReference>
<protein>
    <recommendedName>
        <fullName evidence="3">DUF433 domain-containing protein</fullName>
    </recommendedName>
</protein>
<proteinExistence type="predicted"/>
<gene>
    <name evidence="1" type="ORF">CFX0092_A0777</name>
</gene>
<reference evidence="1" key="1">
    <citation type="submission" date="2016-01" db="EMBL/GenBank/DDBJ databases">
        <authorList>
            <person name="Mcilroy J.S."/>
            <person name="Karst M S."/>
            <person name="Albertsen M."/>
        </authorList>
    </citation>
    <scope>NUCLEOTIDE SEQUENCE</scope>
    <source>
        <strain evidence="1">Cfx-K</strain>
    </source>
</reference>
<evidence type="ECO:0000313" key="1">
    <source>
        <dbReference type="EMBL" id="CUS02655.2"/>
    </source>
</evidence>
<dbReference type="OrthoDB" id="200074at2"/>
<dbReference type="PANTHER" id="PTHR34849:SF1">
    <property type="entry name" value="SLR0770 PROTEIN"/>
    <property type="match status" value="1"/>
</dbReference>
<accession>A0A160T270</accession>
<dbReference type="PANTHER" id="PTHR34849">
    <property type="entry name" value="SSL5025 PROTEIN"/>
    <property type="match status" value="1"/>
</dbReference>
<dbReference type="EMBL" id="LN890655">
    <property type="protein sequence ID" value="CUS02655.2"/>
    <property type="molecule type" value="Genomic_DNA"/>
</dbReference>
<dbReference type="Gene3D" id="1.10.10.10">
    <property type="entry name" value="Winged helix-like DNA-binding domain superfamily/Winged helix DNA-binding domain"/>
    <property type="match status" value="1"/>
</dbReference>
<organism evidence="1 2">
    <name type="scientific">Candidatus Promineifilum breve</name>
    <dbReference type="NCBI Taxonomy" id="1806508"/>
    <lineage>
        <taxon>Bacteria</taxon>
        <taxon>Bacillati</taxon>
        <taxon>Chloroflexota</taxon>
        <taxon>Ardenticatenia</taxon>
        <taxon>Candidatus Promineifilales</taxon>
        <taxon>Candidatus Promineifilaceae</taxon>
        <taxon>Candidatus Promineifilum</taxon>
    </lineage>
</organism>
<name>A0A160T270_9CHLR</name>